<organism evidence="1">
    <name type="scientific">Wolbachia endosymbiont of Oeneis ivallda</name>
    <dbReference type="NCBI Taxonomy" id="3171168"/>
    <lineage>
        <taxon>Bacteria</taxon>
        <taxon>Pseudomonadati</taxon>
        <taxon>Pseudomonadota</taxon>
        <taxon>Alphaproteobacteria</taxon>
        <taxon>Rickettsiales</taxon>
        <taxon>Anaplasmataceae</taxon>
        <taxon>Wolbachieae</taxon>
        <taxon>Wolbachia</taxon>
    </lineage>
</organism>
<gene>
    <name evidence="1" type="ORF">ABS861_02760</name>
</gene>
<proteinExistence type="predicted"/>
<dbReference type="EMBL" id="CP158587">
    <property type="protein sequence ID" value="XCA35118.1"/>
    <property type="molecule type" value="Genomic_DNA"/>
</dbReference>
<accession>A0AAU7YQE0</accession>
<sequence length="59" mass="6675">MTSALSKIYCAEGMREEIKGNRRKITIIDSSPEQARASTAKNIHCMQSEALFCMLSIYF</sequence>
<evidence type="ECO:0000313" key="1">
    <source>
        <dbReference type="EMBL" id="XCA35118.1"/>
    </source>
</evidence>
<reference evidence="1" key="1">
    <citation type="submission" date="2024-06" db="EMBL/GenBank/DDBJ databases">
        <title>Genome assembly of the Oeneis chryxus ivallda.</title>
        <authorList>
            <person name="MacDonald Z."/>
            <person name="Shaffer H.B."/>
            <person name="Gillespie T."/>
            <person name="Marimuthu M.P.A."/>
            <person name="Nguyen O."/>
            <person name="Fairbairn C.W."/>
            <person name="Seligmann W.E."/>
            <person name="Escalona M."/>
            <person name="Miller C."/>
            <person name="Toffelmier E."/>
        </authorList>
    </citation>
    <scope>NUCLEOTIDE SEQUENCE</scope>
    <source>
        <strain evidence="1">CCGP_102_HBS-TG_Oc004</strain>
    </source>
</reference>
<protein>
    <submittedName>
        <fullName evidence="1">Uncharacterized protein</fullName>
    </submittedName>
</protein>
<dbReference type="AlphaFoldDB" id="A0AAU7YQE0"/>
<name>A0AAU7YQE0_9RICK</name>